<dbReference type="AlphaFoldDB" id="A0A2T3KM09"/>
<accession>A0A2T3KM09</accession>
<organism evidence="1 2">
    <name type="scientific">Photobacterium kishitanii</name>
    <dbReference type="NCBI Taxonomy" id="318456"/>
    <lineage>
        <taxon>Bacteria</taxon>
        <taxon>Pseudomonadati</taxon>
        <taxon>Pseudomonadota</taxon>
        <taxon>Gammaproteobacteria</taxon>
        <taxon>Vibrionales</taxon>
        <taxon>Vibrionaceae</taxon>
        <taxon>Photobacterium</taxon>
    </lineage>
</organism>
<gene>
    <name evidence="1" type="ORF">C9J27_06080</name>
</gene>
<evidence type="ECO:0000313" key="2">
    <source>
        <dbReference type="Proteomes" id="UP000241426"/>
    </source>
</evidence>
<dbReference type="Proteomes" id="UP000241426">
    <property type="component" value="Unassembled WGS sequence"/>
</dbReference>
<evidence type="ECO:0000313" key="1">
    <source>
        <dbReference type="EMBL" id="PSV00707.1"/>
    </source>
</evidence>
<dbReference type="EMBL" id="PYNF01000003">
    <property type="protein sequence ID" value="PSV00707.1"/>
    <property type="molecule type" value="Genomic_DNA"/>
</dbReference>
<comment type="caution">
    <text evidence="1">The sequence shown here is derived from an EMBL/GenBank/DDBJ whole genome shotgun (WGS) entry which is preliminary data.</text>
</comment>
<protein>
    <submittedName>
        <fullName evidence="1">Uncharacterized protein</fullName>
    </submittedName>
</protein>
<sequence>MDGSILGAWADLSNSFSHVVGVRDGEHAVKEKKDDGKVIWTLEACKKDARKYLTRNQWRIGSPSAYVTANKRKWAGECCAHMKAKPTVWTADLCKLDALKYQTRTQWQKASPSAYQAARRNGLVADCCAHMPSDMRCSNVKMKLDVLLE</sequence>
<name>A0A2T3KM09_9GAMM</name>
<reference evidence="1 2" key="1">
    <citation type="submission" date="2018-01" db="EMBL/GenBank/DDBJ databases">
        <title>Whole genome sequencing of Histamine producing bacteria.</title>
        <authorList>
            <person name="Butler K."/>
        </authorList>
    </citation>
    <scope>NUCLEOTIDE SEQUENCE [LARGE SCALE GENOMIC DNA]</scope>
    <source>
        <strain evidence="1 2">FS-7.2</strain>
    </source>
</reference>
<proteinExistence type="predicted"/>